<comment type="caution">
    <text evidence="1">The sequence shown here is derived from an EMBL/GenBank/DDBJ whole genome shotgun (WGS) entry which is preliminary data.</text>
</comment>
<name>A0ABN7V6F4_GIGMA</name>
<evidence type="ECO:0000313" key="1">
    <source>
        <dbReference type="EMBL" id="CAG8736960.1"/>
    </source>
</evidence>
<dbReference type="EMBL" id="CAJVQB010010131">
    <property type="protein sequence ID" value="CAG8736960.1"/>
    <property type="molecule type" value="Genomic_DNA"/>
</dbReference>
<keyword evidence="2" id="KW-1185">Reference proteome</keyword>
<accession>A0ABN7V6F4</accession>
<organism evidence="1 2">
    <name type="scientific">Gigaspora margarita</name>
    <dbReference type="NCBI Taxonomy" id="4874"/>
    <lineage>
        <taxon>Eukaryota</taxon>
        <taxon>Fungi</taxon>
        <taxon>Fungi incertae sedis</taxon>
        <taxon>Mucoromycota</taxon>
        <taxon>Glomeromycotina</taxon>
        <taxon>Glomeromycetes</taxon>
        <taxon>Diversisporales</taxon>
        <taxon>Gigasporaceae</taxon>
        <taxon>Gigaspora</taxon>
    </lineage>
</organism>
<proteinExistence type="predicted"/>
<dbReference type="Proteomes" id="UP000789901">
    <property type="component" value="Unassembled WGS sequence"/>
</dbReference>
<protein>
    <submittedName>
        <fullName evidence="1">33879_t:CDS:1</fullName>
    </submittedName>
</protein>
<sequence>MDKDVLCTCIWYLQVLNSQSKSVNSSDKQSSIISNENDNLIESLDVESLELQEELFKLLEVQEDSFELLEVQEKLVGLSKED</sequence>
<reference evidence="1 2" key="1">
    <citation type="submission" date="2021-06" db="EMBL/GenBank/DDBJ databases">
        <authorList>
            <person name="Kallberg Y."/>
            <person name="Tangrot J."/>
            <person name="Rosling A."/>
        </authorList>
    </citation>
    <scope>NUCLEOTIDE SEQUENCE [LARGE SCALE GENOMIC DNA]</scope>
    <source>
        <strain evidence="1 2">120-4 pot B 10/14</strain>
    </source>
</reference>
<gene>
    <name evidence="1" type="ORF">GMARGA_LOCUS14964</name>
</gene>
<evidence type="ECO:0000313" key="2">
    <source>
        <dbReference type="Proteomes" id="UP000789901"/>
    </source>
</evidence>